<dbReference type="Gene3D" id="3.40.190.290">
    <property type="match status" value="1"/>
</dbReference>
<gene>
    <name evidence="6" type="ORF">GCM10023318_21670</name>
</gene>
<name>A0ABP9K4N8_9NOCA</name>
<evidence type="ECO:0000256" key="4">
    <source>
        <dbReference type="ARBA" id="ARBA00023163"/>
    </source>
</evidence>
<comment type="similarity">
    <text evidence="1">Belongs to the LysR transcriptional regulatory family.</text>
</comment>
<keyword evidence="2" id="KW-0805">Transcription regulation</keyword>
<keyword evidence="7" id="KW-1185">Reference proteome</keyword>
<dbReference type="PRINTS" id="PR00039">
    <property type="entry name" value="HTHLYSR"/>
</dbReference>
<dbReference type="EMBL" id="BAABJM010000002">
    <property type="protein sequence ID" value="GAA5050896.1"/>
    <property type="molecule type" value="Genomic_DNA"/>
</dbReference>
<dbReference type="InterPro" id="IPR050950">
    <property type="entry name" value="HTH-type_LysR_regulators"/>
</dbReference>
<dbReference type="PANTHER" id="PTHR30419">
    <property type="entry name" value="HTH-TYPE TRANSCRIPTIONAL REGULATOR YBHD"/>
    <property type="match status" value="1"/>
</dbReference>
<evidence type="ECO:0000313" key="7">
    <source>
        <dbReference type="Proteomes" id="UP001500603"/>
    </source>
</evidence>
<evidence type="ECO:0000313" key="6">
    <source>
        <dbReference type="EMBL" id="GAA5050896.1"/>
    </source>
</evidence>
<dbReference type="InterPro" id="IPR036390">
    <property type="entry name" value="WH_DNA-bd_sf"/>
</dbReference>
<evidence type="ECO:0000256" key="1">
    <source>
        <dbReference type="ARBA" id="ARBA00009437"/>
    </source>
</evidence>
<keyword evidence="4" id="KW-0804">Transcription</keyword>
<comment type="caution">
    <text evidence="6">The sequence shown here is derived from an EMBL/GenBank/DDBJ whole genome shotgun (WGS) entry which is preliminary data.</text>
</comment>
<dbReference type="Pfam" id="PF00126">
    <property type="entry name" value="HTH_1"/>
    <property type="match status" value="1"/>
</dbReference>
<sequence length="291" mass="31276">MELQQLRYVVAIAETGSFTRAAQRCHVVQSALSHQVAQLEKRLGIALFVRNNRHVRLTAAGAAFLPAARDTLAAAARAEDEVAAVTGLLRGSVALGMIATVTAVDVIGVIANFRVEHPGIAVSVSTDLSETLVEQVRTHRLDVAMIAAPDSYRVTDAVECARLAADQLCLVVADSHEFAARRDRILTLADIRDQPFVDFPTSSQARAETDEAFAVADVRREVVFEVDHIHTLVRFVRAGVAVSVIPPGIAEPSDGLCEIALADPPTRSQYLVWGKHASPAARALVAALRPR</sequence>
<evidence type="ECO:0000259" key="5">
    <source>
        <dbReference type="PROSITE" id="PS50931"/>
    </source>
</evidence>
<accession>A0ABP9K4N8</accession>
<proteinExistence type="inferred from homology"/>
<dbReference type="SUPFAM" id="SSF46785">
    <property type="entry name" value="Winged helix' DNA-binding domain"/>
    <property type="match status" value="1"/>
</dbReference>
<dbReference type="Pfam" id="PF03466">
    <property type="entry name" value="LysR_substrate"/>
    <property type="match status" value="1"/>
</dbReference>
<dbReference type="PROSITE" id="PS50931">
    <property type="entry name" value="HTH_LYSR"/>
    <property type="match status" value="1"/>
</dbReference>
<feature type="domain" description="HTH lysR-type" evidence="5">
    <location>
        <begin position="1"/>
        <end position="58"/>
    </location>
</feature>
<protein>
    <submittedName>
        <fullName evidence="6">LysR family transcriptional regulator</fullName>
    </submittedName>
</protein>
<reference evidence="7" key="1">
    <citation type="journal article" date="2019" name="Int. J. Syst. Evol. Microbiol.">
        <title>The Global Catalogue of Microorganisms (GCM) 10K type strain sequencing project: providing services to taxonomists for standard genome sequencing and annotation.</title>
        <authorList>
            <consortium name="The Broad Institute Genomics Platform"/>
            <consortium name="The Broad Institute Genome Sequencing Center for Infectious Disease"/>
            <person name="Wu L."/>
            <person name="Ma J."/>
        </authorList>
    </citation>
    <scope>NUCLEOTIDE SEQUENCE [LARGE SCALE GENOMIC DNA]</scope>
    <source>
        <strain evidence="7">JCM 18298</strain>
    </source>
</reference>
<dbReference type="SUPFAM" id="SSF53850">
    <property type="entry name" value="Periplasmic binding protein-like II"/>
    <property type="match status" value="1"/>
</dbReference>
<evidence type="ECO:0000256" key="2">
    <source>
        <dbReference type="ARBA" id="ARBA00023015"/>
    </source>
</evidence>
<dbReference type="Gene3D" id="1.10.10.10">
    <property type="entry name" value="Winged helix-like DNA-binding domain superfamily/Winged helix DNA-binding domain"/>
    <property type="match status" value="1"/>
</dbReference>
<organism evidence="6 7">
    <name type="scientific">Nocardia callitridis</name>
    <dbReference type="NCBI Taxonomy" id="648753"/>
    <lineage>
        <taxon>Bacteria</taxon>
        <taxon>Bacillati</taxon>
        <taxon>Actinomycetota</taxon>
        <taxon>Actinomycetes</taxon>
        <taxon>Mycobacteriales</taxon>
        <taxon>Nocardiaceae</taxon>
        <taxon>Nocardia</taxon>
    </lineage>
</organism>
<dbReference type="RefSeq" id="WP_345495121.1">
    <property type="nucleotide sequence ID" value="NZ_BAABJM010000002.1"/>
</dbReference>
<dbReference type="Proteomes" id="UP001500603">
    <property type="component" value="Unassembled WGS sequence"/>
</dbReference>
<keyword evidence="3" id="KW-0238">DNA-binding</keyword>
<dbReference type="InterPro" id="IPR005119">
    <property type="entry name" value="LysR_subst-bd"/>
</dbReference>
<dbReference type="InterPro" id="IPR000847">
    <property type="entry name" value="LysR_HTH_N"/>
</dbReference>
<evidence type="ECO:0000256" key="3">
    <source>
        <dbReference type="ARBA" id="ARBA00023125"/>
    </source>
</evidence>
<dbReference type="InterPro" id="IPR036388">
    <property type="entry name" value="WH-like_DNA-bd_sf"/>
</dbReference>